<comment type="caution">
    <text evidence="3">The sequence shown here is derived from an EMBL/GenBank/DDBJ whole genome shotgun (WGS) entry which is preliminary data.</text>
</comment>
<dbReference type="Proteomes" id="UP000616885">
    <property type="component" value="Unassembled WGS sequence"/>
</dbReference>
<reference evidence="3" key="1">
    <citation type="submission" date="2020-10" db="EMBL/GenBank/DDBJ databases">
        <title>High-Quality Genome Resource of Clonostachys rosea strain S41 by Oxford Nanopore Long-Read Sequencing.</title>
        <authorList>
            <person name="Wang H."/>
        </authorList>
    </citation>
    <scope>NUCLEOTIDE SEQUENCE</scope>
    <source>
        <strain evidence="3">S41</strain>
    </source>
</reference>
<dbReference type="EMBL" id="JADCTT010000008">
    <property type="protein sequence ID" value="KAF9749274.1"/>
    <property type="molecule type" value="Genomic_DNA"/>
</dbReference>
<evidence type="ECO:0000256" key="1">
    <source>
        <dbReference type="SAM" id="Coils"/>
    </source>
</evidence>
<evidence type="ECO:0000313" key="3">
    <source>
        <dbReference type="EMBL" id="KAF9749274.1"/>
    </source>
</evidence>
<proteinExistence type="predicted"/>
<gene>
    <name evidence="3" type="ORF">IM811_017069</name>
</gene>
<protein>
    <submittedName>
        <fullName evidence="3">Uncharacterized protein</fullName>
    </submittedName>
</protein>
<name>A0A8H7KBY4_BIOOC</name>
<keyword evidence="1" id="KW-0175">Coiled coil</keyword>
<feature type="region of interest" description="Disordered" evidence="2">
    <location>
        <begin position="174"/>
        <end position="223"/>
    </location>
</feature>
<feature type="compositionally biased region" description="Basic residues" evidence="2">
    <location>
        <begin position="186"/>
        <end position="204"/>
    </location>
</feature>
<sequence length="241" mass="25537">MSTPLRTPSPPVGETVDEMVARLSATAKRHADALASARKELAKAKRKKTRAEKAYSNQVERADKCTACVKSLASGKSDGRCCDYDGNGGRCVRCDKGGNVCVTVPLVLMPLARNLAAAREVLSGLPPVTRKLETAEHAAARLRVNHASTAWKLVCDLACDGGFDGLTVVEREEGGEPAVSDSVKQVLKRRPVSAPKTKARKPKSSRAAGAKGNEGDSSSCSLRLLRAMTSPIPSCKSSSHR</sequence>
<organism evidence="3 4">
    <name type="scientific">Bionectria ochroleuca</name>
    <name type="common">Gliocladium roseum</name>
    <dbReference type="NCBI Taxonomy" id="29856"/>
    <lineage>
        <taxon>Eukaryota</taxon>
        <taxon>Fungi</taxon>
        <taxon>Dikarya</taxon>
        <taxon>Ascomycota</taxon>
        <taxon>Pezizomycotina</taxon>
        <taxon>Sordariomycetes</taxon>
        <taxon>Hypocreomycetidae</taxon>
        <taxon>Hypocreales</taxon>
        <taxon>Bionectriaceae</taxon>
        <taxon>Clonostachys</taxon>
    </lineage>
</organism>
<accession>A0A8H7KBY4</accession>
<feature type="coiled-coil region" evidence="1">
    <location>
        <begin position="20"/>
        <end position="61"/>
    </location>
</feature>
<dbReference type="AlphaFoldDB" id="A0A8H7KBY4"/>
<evidence type="ECO:0000313" key="4">
    <source>
        <dbReference type="Proteomes" id="UP000616885"/>
    </source>
</evidence>
<evidence type="ECO:0000256" key="2">
    <source>
        <dbReference type="SAM" id="MobiDB-lite"/>
    </source>
</evidence>